<dbReference type="Proteomes" id="UP000054217">
    <property type="component" value="Unassembled WGS sequence"/>
</dbReference>
<dbReference type="EMBL" id="KN831947">
    <property type="protein sequence ID" value="KIO12625.1"/>
    <property type="molecule type" value="Genomic_DNA"/>
</dbReference>
<sequence>MCKKMLEHLGRPSNALLLRRLPHNEYKRVASDCAIVARIQDLDSVLDCEVLIPEIV</sequence>
<dbReference type="InParanoid" id="A0A0C3PFF0"/>
<reference evidence="2" key="2">
    <citation type="submission" date="2015-01" db="EMBL/GenBank/DDBJ databases">
        <title>Evolutionary Origins and Diversification of the Mycorrhizal Mutualists.</title>
        <authorList>
            <consortium name="DOE Joint Genome Institute"/>
            <consortium name="Mycorrhizal Genomics Consortium"/>
            <person name="Kohler A."/>
            <person name="Kuo A."/>
            <person name="Nagy L.G."/>
            <person name="Floudas D."/>
            <person name="Copeland A."/>
            <person name="Barry K.W."/>
            <person name="Cichocki N."/>
            <person name="Veneault-Fourrey C."/>
            <person name="LaButti K."/>
            <person name="Lindquist E.A."/>
            <person name="Lipzen A."/>
            <person name="Lundell T."/>
            <person name="Morin E."/>
            <person name="Murat C."/>
            <person name="Riley R."/>
            <person name="Ohm R."/>
            <person name="Sun H."/>
            <person name="Tunlid A."/>
            <person name="Henrissat B."/>
            <person name="Grigoriev I.V."/>
            <person name="Hibbett D.S."/>
            <person name="Martin F."/>
        </authorList>
    </citation>
    <scope>NUCLEOTIDE SEQUENCE [LARGE SCALE GENOMIC DNA]</scope>
    <source>
        <strain evidence="2">Marx 270</strain>
    </source>
</reference>
<evidence type="ECO:0000313" key="1">
    <source>
        <dbReference type="EMBL" id="KIO12625.1"/>
    </source>
</evidence>
<organism evidence="1 2">
    <name type="scientific">Pisolithus tinctorius Marx 270</name>
    <dbReference type="NCBI Taxonomy" id="870435"/>
    <lineage>
        <taxon>Eukaryota</taxon>
        <taxon>Fungi</taxon>
        <taxon>Dikarya</taxon>
        <taxon>Basidiomycota</taxon>
        <taxon>Agaricomycotina</taxon>
        <taxon>Agaricomycetes</taxon>
        <taxon>Agaricomycetidae</taxon>
        <taxon>Boletales</taxon>
        <taxon>Sclerodermatineae</taxon>
        <taxon>Pisolithaceae</taxon>
        <taxon>Pisolithus</taxon>
    </lineage>
</organism>
<dbReference type="OrthoDB" id="2640506at2759"/>
<keyword evidence="2" id="KW-1185">Reference proteome</keyword>
<proteinExistence type="predicted"/>
<gene>
    <name evidence="1" type="ORF">M404DRAFT_993608</name>
</gene>
<dbReference type="HOGENOM" id="CLU_2948231_0_0_1"/>
<reference evidence="1 2" key="1">
    <citation type="submission" date="2014-04" db="EMBL/GenBank/DDBJ databases">
        <authorList>
            <consortium name="DOE Joint Genome Institute"/>
            <person name="Kuo A."/>
            <person name="Kohler A."/>
            <person name="Costa M.D."/>
            <person name="Nagy L.G."/>
            <person name="Floudas D."/>
            <person name="Copeland A."/>
            <person name="Barry K.W."/>
            <person name="Cichocki N."/>
            <person name="Veneault-Fourrey C."/>
            <person name="LaButti K."/>
            <person name="Lindquist E.A."/>
            <person name="Lipzen A."/>
            <person name="Lundell T."/>
            <person name="Morin E."/>
            <person name="Murat C."/>
            <person name="Sun H."/>
            <person name="Tunlid A."/>
            <person name="Henrissat B."/>
            <person name="Grigoriev I.V."/>
            <person name="Hibbett D.S."/>
            <person name="Martin F."/>
            <person name="Nordberg H.P."/>
            <person name="Cantor M.N."/>
            <person name="Hua S.X."/>
        </authorList>
    </citation>
    <scope>NUCLEOTIDE SEQUENCE [LARGE SCALE GENOMIC DNA]</scope>
    <source>
        <strain evidence="1 2">Marx 270</strain>
    </source>
</reference>
<protein>
    <submittedName>
        <fullName evidence="1">Uncharacterized protein</fullName>
    </submittedName>
</protein>
<evidence type="ECO:0000313" key="2">
    <source>
        <dbReference type="Proteomes" id="UP000054217"/>
    </source>
</evidence>
<accession>A0A0C3PFF0</accession>
<dbReference type="AlphaFoldDB" id="A0A0C3PFF0"/>
<name>A0A0C3PFF0_PISTI</name>